<evidence type="ECO:0000256" key="3">
    <source>
        <dbReference type="ARBA" id="ARBA00022448"/>
    </source>
</evidence>
<feature type="transmembrane region" description="Helical" evidence="9">
    <location>
        <begin position="346"/>
        <end position="371"/>
    </location>
</feature>
<dbReference type="EMBL" id="LTAO01000023">
    <property type="protein sequence ID" value="KYG29373.1"/>
    <property type="molecule type" value="Genomic_DNA"/>
</dbReference>
<feature type="transmembrane region" description="Helical" evidence="9">
    <location>
        <begin position="190"/>
        <end position="211"/>
    </location>
</feature>
<dbReference type="PANTHER" id="PTHR30047">
    <property type="entry name" value="HIGH-AFFINITY CHOLINE TRANSPORT PROTEIN-RELATED"/>
    <property type="match status" value="1"/>
</dbReference>
<comment type="subcellular location">
    <subcellularLocation>
        <location evidence="1">Cell membrane</location>
        <topology evidence="1">Multi-pass membrane protein</topology>
    </subcellularLocation>
</comment>
<accession>A0A161Q1J8</accession>
<feature type="transmembrane region" description="Helical" evidence="9">
    <location>
        <begin position="223"/>
        <end position="241"/>
    </location>
</feature>
<keyword evidence="7 9" id="KW-0472">Membrane</keyword>
<reference evidence="10" key="1">
    <citation type="submission" date="2016-02" db="EMBL/GenBank/DDBJ databases">
        <title>Genome sequence of Bacillus trypoxylicola KCTC 13244(T).</title>
        <authorList>
            <person name="Jeong H."/>
            <person name="Park S.-H."/>
            <person name="Choi S.-K."/>
        </authorList>
    </citation>
    <scope>NUCLEOTIDE SEQUENCE [LARGE SCALE GENOMIC DNA]</scope>
    <source>
        <strain evidence="10">KCTC 13244</strain>
    </source>
</reference>
<dbReference type="GO" id="GO:0022857">
    <property type="term" value="F:transmembrane transporter activity"/>
    <property type="evidence" value="ECO:0007669"/>
    <property type="project" value="InterPro"/>
</dbReference>
<proteinExistence type="inferred from homology"/>
<feature type="transmembrane region" description="Helical" evidence="9">
    <location>
        <begin position="440"/>
        <end position="459"/>
    </location>
</feature>
<feature type="transmembrane region" description="Helical" evidence="9">
    <location>
        <begin position="91"/>
        <end position="114"/>
    </location>
</feature>
<feature type="transmembrane region" description="Helical" evidence="9">
    <location>
        <begin position="316"/>
        <end position="334"/>
    </location>
</feature>
<evidence type="ECO:0000313" key="10">
    <source>
        <dbReference type="EMBL" id="KYG29373.1"/>
    </source>
</evidence>
<dbReference type="Pfam" id="PF02028">
    <property type="entry name" value="BCCT"/>
    <property type="match status" value="1"/>
</dbReference>
<sequence length="535" mass="59893">MKKKEASQVGSVFYWTIGILTILILTGVIWPDSLETITAKAQAFISDTFGWYYMIVVTMFLIVCLVFVFSPFGKVRLGKDDDRPEYNYPTWIAFLFTAGLGVGLLFFGAAEPIAHYAINAPMAEEGTGQAATDAMVYVFLHWGLHGWSIYAIIAICIAYFSYRKDKKGLISATLSPLWNMDGRLGKTIDIVAIIATLSGVATTLGFGAAQMNGGISFLTGLPNSFWMQLLIIVIATVLYLISASTGLDKGIRILSTVNMGVVGVIFLYFLIFGSTIFSFNLFTNTLGNYIQNLPRLSFRLAPTNEEERQWINDWTLFYWAWWMAWSPFVGSFIARVSRGRTLREFVVAVLVVPSVMGFIWFSFIGGTAITLESAGTIVSSLTEEKVLFGVMENMPIGTIMSYITIVAIAIFFITSADSATFVLGSQSTQGSLNPHNRIKIIWGVFMSGTAAVLLYSGGLQGIQNTMILVAFPFSIIMILMVISLFKALQQERLREEAAERKEQREWKRWRKEQEKKQRNLDKQKKKQDKTKKEKE</sequence>
<dbReference type="RefSeq" id="WP_061949178.1">
    <property type="nucleotide sequence ID" value="NZ_LTAO01000023.1"/>
</dbReference>
<evidence type="ECO:0000256" key="8">
    <source>
        <dbReference type="SAM" id="MobiDB-lite"/>
    </source>
</evidence>
<feature type="region of interest" description="Disordered" evidence="8">
    <location>
        <begin position="499"/>
        <end position="535"/>
    </location>
</feature>
<dbReference type="Proteomes" id="UP000075806">
    <property type="component" value="Unassembled WGS sequence"/>
</dbReference>
<evidence type="ECO:0000256" key="7">
    <source>
        <dbReference type="ARBA" id="ARBA00023136"/>
    </source>
</evidence>
<dbReference type="PROSITE" id="PS01303">
    <property type="entry name" value="BCCT"/>
    <property type="match status" value="1"/>
</dbReference>
<dbReference type="InterPro" id="IPR000060">
    <property type="entry name" value="BCCT_transptr"/>
</dbReference>
<keyword evidence="3" id="KW-0813">Transport</keyword>
<organism evidence="10 11">
    <name type="scientific">Alkalihalobacillus trypoxylicola</name>
    <dbReference type="NCBI Taxonomy" id="519424"/>
    <lineage>
        <taxon>Bacteria</taxon>
        <taxon>Bacillati</taxon>
        <taxon>Bacillota</taxon>
        <taxon>Bacilli</taxon>
        <taxon>Bacillales</taxon>
        <taxon>Bacillaceae</taxon>
        <taxon>Alkalihalobacillus</taxon>
    </lineage>
</organism>
<evidence type="ECO:0000256" key="9">
    <source>
        <dbReference type="SAM" id="Phobius"/>
    </source>
</evidence>
<feature type="compositionally biased region" description="Basic and acidic residues" evidence="8">
    <location>
        <begin position="499"/>
        <end position="522"/>
    </location>
</feature>
<protein>
    <submittedName>
        <fullName evidence="10">Glycine/betaine ABC transporter permease</fullName>
    </submittedName>
</protein>
<keyword evidence="6 9" id="KW-1133">Transmembrane helix</keyword>
<feature type="transmembrane region" description="Helical" evidence="9">
    <location>
        <begin position="465"/>
        <end position="485"/>
    </location>
</feature>
<feature type="transmembrane region" description="Helical" evidence="9">
    <location>
        <begin position="134"/>
        <end position="160"/>
    </location>
</feature>
<keyword evidence="5 9" id="KW-0812">Transmembrane</keyword>
<dbReference type="GO" id="GO:0005886">
    <property type="term" value="C:plasma membrane"/>
    <property type="evidence" value="ECO:0007669"/>
    <property type="project" value="UniProtKB-SubCell"/>
</dbReference>
<comment type="similarity">
    <text evidence="2">Belongs to the BCCT transporter (TC 2.A.15) family.</text>
</comment>
<name>A0A161Q1J8_9BACI</name>
<evidence type="ECO:0000313" key="11">
    <source>
        <dbReference type="Proteomes" id="UP000075806"/>
    </source>
</evidence>
<feature type="transmembrane region" description="Helical" evidence="9">
    <location>
        <begin position="253"/>
        <end position="279"/>
    </location>
</feature>
<gene>
    <name evidence="10" type="ORF">AZF04_07565</name>
</gene>
<dbReference type="PANTHER" id="PTHR30047:SF7">
    <property type="entry name" value="HIGH-AFFINITY CHOLINE TRANSPORT PROTEIN"/>
    <property type="match status" value="1"/>
</dbReference>
<comment type="caution">
    <text evidence="10">The sequence shown here is derived from an EMBL/GenBank/DDBJ whole genome shotgun (WGS) entry which is preliminary data.</text>
</comment>
<keyword evidence="4" id="KW-1003">Cell membrane</keyword>
<dbReference type="InterPro" id="IPR018093">
    <property type="entry name" value="BCCT_CS"/>
</dbReference>
<evidence type="ECO:0000256" key="6">
    <source>
        <dbReference type="ARBA" id="ARBA00022989"/>
    </source>
</evidence>
<feature type="transmembrane region" description="Helical" evidence="9">
    <location>
        <begin position="399"/>
        <end position="419"/>
    </location>
</feature>
<feature type="transmembrane region" description="Helical" evidence="9">
    <location>
        <begin position="12"/>
        <end position="30"/>
    </location>
</feature>
<evidence type="ECO:0000256" key="1">
    <source>
        <dbReference type="ARBA" id="ARBA00004651"/>
    </source>
</evidence>
<dbReference type="OrthoDB" id="9775735at2"/>
<evidence type="ECO:0000256" key="5">
    <source>
        <dbReference type="ARBA" id="ARBA00022692"/>
    </source>
</evidence>
<dbReference type="AlphaFoldDB" id="A0A161Q1J8"/>
<feature type="transmembrane region" description="Helical" evidence="9">
    <location>
        <begin position="50"/>
        <end position="70"/>
    </location>
</feature>
<keyword evidence="11" id="KW-1185">Reference proteome</keyword>
<evidence type="ECO:0000256" key="4">
    <source>
        <dbReference type="ARBA" id="ARBA00022475"/>
    </source>
</evidence>
<evidence type="ECO:0000256" key="2">
    <source>
        <dbReference type="ARBA" id="ARBA00005658"/>
    </source>
</evidence>
<dbReference type="NCBIfam" id="TIGR00842">
    <property type="entry name" value="bcct"/>
    <property type="match status" value="1"/>
</dbReference>